<evidence type="ECO:0000256" key="3">
    <source>
        <dbReference type="ARBA" id="ARBA00022723"/>
    </source>
</evidence>
<dbReference type="Gene3D" id="3.40.390.30">
    <property type="entry name" value="Metalloproteases ('zincins'), catalytic domain"/>
    <property type="match status" value="1"/>
</dbReference>
<dbReference type="InterPro" id="IPR020549">
    <property type="entry name" value="YbeY_CS"/>
</dbReference>
<feature type="binding site" evidence="7">
    <location>
        <position position="117"/>
    </location>
    <ligand>
        <name>Zn(2+)</name>
        <dbReference type="ChEBI" id="CHEBI:29105"/>
        <note>catalytic</note>
    </ligand>
</feature>
<dbReference type="GO" id="GO:0008270">
    <property type="term" value="F:zinc ion binding"/>
    <property type="evidence" value="ECO:0007669"/>
    <property type="project" value="UniProtKB-UniRule"/>
</dbReference>
<name>A0A2M7R845_9BACT</name>
<comment type="subcellular location">
    <subcellularLocation>
        <location evidence="7">Cytoplasm</location>
    </subcellularLocation>
</comment>
<evidence type="ECO:0000256" key="5">
    <source>
        <dbReference type="ARBA" id="ARBA00022801"/>
    </source>
</evidence>
<dbReference type="SUPFAM" id="SSF55486">
    <property type="entry name" value="Metalloproteases ('zincins'), catalytic domain"/>
    <property type="match status" value="1"/>
</dbReference>
<keyword evidence="7" id="KW-0690">Ribosome biogenesis</keyword>
<evidence type="ECO:0000313" key="9">
    <source>
        <dbReference type="Proteomes" id="UP000230055"/>
    </source>
</evidence>
<accession>A0A2M7R845</accession>
<evidence type="ECO:0000313" key="8">
    <source>
        <dbReference type="EMBL" id="PIY90971.1"/>
    </source>
</evidence>
<dbReference type="PROSITE" id="PS01306">
    <property type="entry name" value="UPF0054"/>
    <property type="match status" value="1"/>
</dbReference>
<dbReference type="EMBL" id="PFLX01000015">
    <property type="protein sequence ID" value="PIY90971.1"/>
    <property type="molecule type" value="Genomic_DNA"/>
</dbReference>
<evidence type="ECO:0000256" key="6">
    <source>
        <dbReference type="ARBA" id="ARBA00022833"/>
    </source>
</evidence>
<dbReference type="Pfam" id="PF02130">
    <property type="entry name" value="YbeY"/>
    <property type="match status" value="1"/>
</dbReference>
<keyword evidence="7" id="KW-0698">rRNA processing</keyword>
<evidence type="ECO:0000256" key="4">
    <source>
        <dbReference type="ARBA" id="ARBA00022759"/>
    </source>
</evidence>
<dbReference type="Proteomes" id="UP000230055">
    <property type="component" value="Unassembled WGS sequence"/>
</dbReference>
<gene>
    <name evidence="7 8" type="primary">ybeY</name>
    <name evidence="8" type="ORF">COY72_00560</name>
</gene>
<dbReference type="EC" id="3.1.-.-" evidence="7"/>
<dbReference type="HAMAP" id="MF_00009">
    <property type="entry name" value="Endoribonucl_YbeY"/>
    <property type="match status" value="1"/>
</dbReference>
<dbReference type="GO" id="GO:0006364">
    <property type="term" value="P:rRNA processing"/>
    <property type="evidence" value="ECO:0007669"/>
    <property type="project" value="UniProtKB-UniRule"/>
</dbReference>
<keyword evidence="3 7" id="KW-0479">Metal-binding</keyword>
<dbReference type="AlphaFoldDB" id="A0A2M7R845"/>
<dbReference type="GO" id="GO:0005737">
    <property type="term" value="C:cytoplasm"/>
    <property type="evidence" value="ECO:0007669"/>
    <property type="project" value="UniProtKB-SubCell"/>
</dbReference>
<keyword evidence="2 7" id="KW-0540">Nuclease</keyword>
<organism evidence="8 9">
    <name type="scientific">Candidatus Nealsonbacteria bacterium CG_4_10_14_0_8_um_filter_35_10</name>
    <dbReference type="NCBI Taxonomy" id="1974683"/>
    <lineage>
        <taxon>Bacteria</taxon>
        <taxon>Candidatus Nealsoniibacteriota</taxon>
    </lineage>
</organism>
<comment type="function">
    <text evidence="7">Single strand-specific metallo-endoribonuclease involved in late-stage 70S ribosome quality control and in maturation of the 3' terminus of the 16S rRNA.</text>
</comment>
<evidence type="ECO:0000256" key="1">
    <source>
        <dbReference type="ARBA" id="ARBA00010875"/>
    </source>
</evidence>
<comment type="caution">
    <text evidence="8">The sequence shown here is derived from an EMBL/GenBank/DDBJ whole genome shotgun (WGS) entry which is preliminary data.</text>
</comment>
<proteinExistence type="inferred from homology"/>
<keyword evidence="4 7" id="KW-0255">Endonuclease</keyword>
<dbReference type="InterPro" id="IPR023091">
    <property type="entry name" value="MetalPrtase_cat_dom_sf_prd"/>
</dbReference>
<feature type="binding site" evidence="7">
    <location>
        <position position="113"/>
    </location>
    <ligand>
        <name>Zn(2+)</name>
        <dbReference type="ChEBI" id="CHEBI:29105"/>
        <note>catalytic</note>
    </ligand>
</feature>
<comment type="similarity">
    <text evidence="1 7">Belongs to the endoribonuclease YbeY family.</text>
</comment>
<dbReference type="PANTHER" id="PTHR46986">
    <property type="entry name" value="ENDORIBONUCLEASE YBEY, CHLOROPLASTIC"/>
    <property type="match status" value="1"/>
</dbReference>
<evidence type="ECO:0000256" key="2">
    <source>
        <dbReference type="ARBA" id="ARBA00022722"/>
    </source>
</evidence>
<keyword evidence="6 7" id="KW-0862">Zinc</keyword>
<dbReference type="GO" id="GO:0004521">
    <property type="term" value="F:RNA endonuclease activity"/>
    <property type="evidence" value="ECO:0007669"/>
    <property type="project" value="UniProtKB-UniRule"/>
</dbReference>
<evidence type="ECO:0000256" key="7">
    <source>
        <dbReference type="HAMAP-Rule" id="MF_00009"/>
    </source>
</evidence>
<dbReference type="NCBIfam" id="TIGR00043">
    <property type="entry name" value="rRNA maturation RNase YbeY"/>
    <property type="match status" value="1"/>
</dbReference>
<dbReference type="GO" id="GO:0004222">
    <property type="term" value="F:metalloendopeptidase activity"/>
    <property type="evidence" value="ECO:0007669"/>
    <property type="project" value="InterPro"/>
</dbReference>
<keyword evidence="5 7" id="KW-0378">Hydrolase</keyword>
<comment type="cofactor">
    <cofactor evidence="7">
        <name>Zn(2+)</name>
        <dbReference type="ChEBI" id="CHEBI:29105"/>
    </cofactor>
    <text evidence="7">Binds 1 zinc ion.</text>
</comment>
<feature type="binding site" evidence="7">
    <location>
        <position position="123"/>
    </location>
    <ligand>
        <name>Zn(2+)</name>
        <dbReference type="ChEBI" id="CHEBI:29105"/>
        <note>catalytic</note>
    </ligand>
</feature>
<keyword evidence="7" id="KW-0963">Cytoplasm</keyword>
<reference evidence="9" key="1">
    <citation type="submission" date="2017-09" db="EMBL/GenBank/DDBJ databases">
        <title>Depth-based differentiation of microbial function through sediment-hosted aquifers and enrichment of novel symbionts in the deep terrestrial subsurface.</title>
        <authorList>
            <person name="Probst A.J."/>
            <person name="Ladd B."/>
            <person name="Jarett J.K."/>
            <person name="Geller-Mcgrath D.E."/>
            <person name="Sieber C.M.K."/>
            <person name="Emerson J.B."/>
            <person name="Anantharaman K."/>
            <person name="Thomas B.C."/>
            <person name="Malmstrom R."/>
            <person name="Stieglmeier M."/>
            <person name="Klingl A."/>
            <person name="Woyke T."/>
            <person name="Ryan C.M."/>
            <person name="Banfield J.F."/>
        </authorList>
    </citation>
    <scope>NUCLEOTIDE SEQUENCE [LARGE SCALE GENOMIC DNA]</scope>
</reference>
<dbReference type="InterPro" id="IPR002036">
    <property type="entry name" value="YbeY"/>
</dbReference>
<protein>
    <recommendedName>
        <fullName evidence="7">Endoribonuclease YbeY</fullName>
        <ecNumber evidence="7">3.1.-.-</ecNumber>
    </recommendedName>
</protein>
<sequence length="149" mass="17214">MIEISNLTTNLVEEEFLKKIAKIVLEGEGKSKSDLSIALIGPGKMRKLNKKYLGKNRATDILAFGETSRYKVKDVRYKIRDLGEIVICLREVKKNAKKFKSSFEKELTKVLIHGILHLVGYDHEKNEKEAQKMEEKEKYYLSKTLNPKL</sequence>
<dbReference type="PANTHER" id="PTHR46986:SF1">
    <property type="entry name" value="ENDORIBONUCLEASE YBEY, CHLOROPLASTIC"/>
    <property type="match status" value="1"/>
</dbReference>